<dbReference type="EMBL" id="AANOVI010000003">
    <property type="protein sequence ID" value="EDP8234200.1"/>
    <property type="molecule type" value="Genomic_DNA"/>
</dbReference>
<sequence>MQLYLIKITQKNSQNQCQNSSNKQPFACHKASALSKEILKIQLKKISEKLLFTILI</sequence>
<organism evidence="1 2">
    <name type="scientific">Campylobacter jejuni</name>
    <dbReference type="NCBI Taxonomy" id="197"/>
    <lineage>
        <taxon>Bacteria</taxon>
        <taxon>Pseudomonadati</taxon>
        <taxon>Campylobacterota</taxon>
        <taxon>Epsilonproteobacteria</taxon>
        <taxon>Campylobacterales</taxon>
        <taxon>Campylobacteraceae</taxon>
        <taxon>Campylobacter</taxon>
    </lineage>
</organism>
<dbReference type="AlphaFoldDB" id="A0A9P2CS50"/>
<name>A0A9P2CS50_CAMJU</name>
<comment type="caution">
    <text evidence="1">The sequence shown here is derived from an EMBL/GenBank/DDBJ whole genome shotgun (WGS) entry which is preliminary data.</text>
</comment>
<protein>
    <submittedName>
        <fullName evidence="1">Uncharacterized protein</fullName>
    </submittedName>
</protein>
<dbReference type="Proteomes" id="UP000478805">
    <property type="component" value="Unassembled WGS sequence"/>
</dbReference>
<reference evidence="1 2" key="1">
    <citation type="submission" date="2020-01" db="EMBL/GenBank/DDBJ databases">
        <authorList>
            <consortium name="PulseNet: The National Subtyping Network for Foodborne Disease Surveillance"/>
            <person name="Tarr C.L."/>
            <person name="Trees E."/>
            <person name="Katz L.S."/>
            <person name="Carleton-Romer H.A."/>
            <person name="Stroika S."/>
            <person name="Kucerova Z."/>
            <person name="Roache K.F."/>
            <person name="Sabol A.L."/>
            <person name="Besser J."/>
            <person name="Gerner-Smidt P."/>
        </authorList>
    </citation>
    <scope>NUCLEOTIDE SEQUENCE [LARGE SCALE GENOMIC DNA]</scope>
    <source>
        <strain evidence="1 2">PNUSAC014094</strain>
    </source>
</reference>
<accession>A0A9P2CS50</accession>
<evidence type="ECO:0000313" key="2">
    <source>
        <dbReference type="Proteomes" id="UP000478805"/>
    </source>
</evidence>
<dbReference type="RefSeq" id="WP_167550531.1">
    <property type="nucleotide sequence ID" value="NZ_BCNK01000001.1"/>
</dbReference>
<proteinExistence type="predicted"/>
<evidence type="ECO:0000313" key="1">
    <source>
        <dbReference type="EMBL" id="EDP8234200.1"/>
    </source>
</evidence>
<gene>
    <name evidence="1" type="ORF">GSU20_04270</name>
</gene>